<accession>A0A5D3C3F5</accession>
<proteinExistence type="predicted"/>
<gene>
    <name evidence="1" type="ORF">E5676_scaffold163G001480</name>
</gene>
<sequence length="69" mass="7913">MLTENFLQSKEYWTIVKRGVDELAVGVVLSKADQKKLKEQKLKDLKEGESVDGYFSWTLAIANKMRIHG</sequence>
<dbReference type="AlphaFoldDB" id="A0A5D3C3F5"/>
<organism evidence="1 2">
    <name type="scientific">Cucumis melo var. makuwa</name>
    <name type="common">Oriental melon</name>
    <dbReference type="NCBI Taxonomy" id="1194695"/>
    <lineage>
        <taxon>Eukaryota</taxon>
        <taxon>Viridiplantae</taxon>
        <taxon>Streptophyta</taxon>
        <taxon>Embryophyta</taxon>
        <taxon>Tracheophyta</taxon>
        <taxon>Spermatophyta</taxon>
        <taxon>Magnoliopsida</taxon>
        <taxon>eudicotyledons</taxon>
        <taxon>Gunneridae</taxon>
        <taxon>Pentapetalae</taxon>
        <taxon>rosids</taxon>
        <taxon>fabids</taxon>
        <taxon>Cucurbitales</taxon>
        <taxon>Cucurbitaceae</taxon>
        <taxon>Benincaseae</taxon>
        <taxon>Cucumis</taxon>
    </lineage>
</organism>
<protein>
    <submittedName>
        <fullName evidence="1">Retrovirus-related Pol polyprotein from transposon TNT 1-94</fullName>
    </submittedName>
</protein>
<name>A0A5D3C3F5_CUCMM</name>
<dbReference type="Proteomes" id="UP000321947">
    <property type="component" value="Unassembled WGS sequence"/>
</dbReference>
<reference evidence="1 2" key="1">
    <citation type="submission" date="2019-08" db="EMBL/GenBank/DDBJ databases">
        <title>Draft genome sequences of two oriental melons (Cucumis melo L. var makuwa).</title>
        <authorList>
            <person name="Kwon S.-Y."/>
        </authorList>
    </citation>
    <scope>NUCLEOTIDE SEQUENCE [LARGE SCALE GENOMIC DNA]</scope>
    <source>
        <strain evidence="2">cv. Chang Bougi</strain>
        <tissue evidence="1">Leaf</tissue>
    </source>
</reference>
<comment type="caution">
    <text evidence="1">The sequence shown here is derived from an EMBL/GenBank/DDBJ whole genome shotgun (WGS) entry which is preliminary data.</text>
</comment>
<dbReference type="EMBL" id="SSTD01013547">
    <property type="protein sequence ID" value="TYK06441.1"/>
    <property type="molecule type" value="Genomic_DNA"/>
</dbReference>
<evidence type="ECO:0000313" key="1">
    <source>
        <dbReference type="EMBL" id="TYK06441.1"/>
    </source>
</evidence>
<evidence type="ECO:0000313" key="2">
    <source>
        <dbReference type="Proteomes" id="UP000321947"/>
    </source>
</evidence>